<evidence type="ECO:0000256" key="5">
    <source>
        <dbReference type="PROSITE-ProRule" id="PRU00169"/>
    </source>
</evidence>
<evidence type="ECO:0000256" key="4">
    <source>
        <dbReference type="ARBA" id="ARBA00022777"/>
    </source>
</evidence>
<comment type="catalytic activity">
    <reaction evidence="1">
        <text>ATP + protein L-histidine = ADP + protein N-phospho-L-histidine.</text>
        <dbReference type="EC" id="2.7.13.3"/>
    </reaction>
</comment>
<keyword evidence="4" id="KW-0418">Kinase</keyword>
<keyword evidence="5" id="KW-0597">Phosphoprotein</keyword>
<dbReference type="SUPFAM" id="SSF55874">
    <property type="entry name" value="ATPase domain of HSP90 chaperone/DNA topoisomerase II/histidine kinase"/>
    <property type="match status" value="1"/>
</dbReference>
<dbReference type="PROSITE" id="PS50109">
    <property type="entry name" value="HIS_KIN"/>
    <property type="match status" value="1"/>
</dbReference>
<dbReference type="CDD" id="cd00156">
    <property type="entry name" value="REC"/>
    <property type="match status" value="1"/>
</dbReference>
<dbReference type="EMBL" id="JABFDB010000025">
    <property type="protein sequence ID" value="NYZ23230.1"/>
    <property type="molecule type" value="Genomic_DNA"/>
</dbReference>
<keyword evidence="9" id="KW-1185">Reference proteome</keyword>
<dbReference type="EC" id="2.7.13.3" evidence="2"/>
<dbReference type="InterPro" id="IPR036890">
    <property type="entry name" value="HATPase_C_sf"/>
</dbReference>
<feature type="domain" description="Histidine kinase" evidence="6">
    <location>
        <begin position="1"/>
        <end position="104"/>
    </location>
</feature>
<evidence type="ECO:0000313" key="8">
    <source>
        <dbReference type="EMBL" id="NYZ23230.1"/>
    </source>
</evidence>
<dbReference type="Proteomes" id="UP000584642">
    <property type="component" value="Unassembled WGS sequence"/>
</dbReference>
<sequence length="244" mass="26877">MLSNLVENALRYTEAGRIAIECHQAEGRLRLEVNDTGIGIPPDHLERIWEEFHQVGNPERDRNRGLGLGLAIVQRLSALQEHPVAVRSVVGRGSVFSIEVPLGHARTQKATTAVTEIRGNGRLVMVVDDDAIVLLGLKATFEAWGYEVLAAGSADQALARLRERGRRPDIVVADYRLRERRSGTEAILRVREVYGTNVPGIILTGETGSEPQDDAAAHDLHVVHKPVTARQLGDVLDRFLADKR</sequence>
<dbReference type="PANTHER" id="PTHR43047">
    <property type="entry name" value="TWO-COMPONENT HISTIDINE PROTEIN KINASE"/>
    <property type="match status" value="1"/>
</dbReference>
<dbReference type="PRINTS" id="PR00344">
    <property type="entry name" value="BCTRLSENSOR"/>
</dbReference>
<dbReference type="Gene3D" id="3.30.565.10">
    <property type="entry name" value="Histidine kinase-like ATPase, C-terminal domain"/>
    <property type="match status" value="1"/>
</dbReference>
<feature type="domain" description="Response regulatory" evidence="7">
    <location>
        <begin position="123"/>
        <end position="240"/>
    </location>
</feature>
<accession>A0ABX2THL0</accession>
<dbReference type="Pfam" id="PF00072">
    <property type="entry name" value="Response_reg"/>
    <property type="match status" value="1"/>
</dbReference>
<evidence type="ECO:0000256" key="3">
    <source>
        <dbReference type="ARBA" id="ARBA00022679"/>
    </source>
</evidence>
<dbReference type="SMART" id="SM00387">
    <property type="entry name" value="HATPase_c"/>
    <property type="match status" value="1"/>
</dbReference>
<evidence type="ECO:0000256" key="2">
    <source>
        <dbReference type="ARBA" id="ARBA00012438"/>
    </source>
</evidence>
<evidence type="ECO:0000256" key="1">
    <source>
        <dbReference type="ARBA" id="ARBA00000085"/>
    </source>
</evidence>
<gene>
    <name evidence="8" type="ORF">HND93_26285</name>
</gene>
<evidence type="ECO:0000313" key="9">
    <source>
        <dbReference type="Proteomes" id="UP000584642"/>
    </source>
</evidence>
<feature type="modified residue" description="4-aspartylphosphate" evidence="5">
    <location>
        <position position="174"/>
    </location>
</feature>
<dbReference type="InterPro" id="IPR003594">
    <property type="entry name" value="HATPase_dom"/>
</dbReference>
<evidence type="ECO:0000259" key="7">
    <source>
        <dbReference type="PROSITE" id="PS50110"/>
    </source>
</evidence>
<dbReference type="PANTHER" id="PTHR43047:SF9">
    <property type="entry name" value="HISTIDINE KINASE"/>
    <property type="match status" value="1"/>
</dbReference>
<dbReference type="InterPro" id="IPR005467">
    <property type="entry name" value="His_kinase_dom"/>
</dbReference>
<dbReference type="PROSITE" id="PS50110">
    <property type="entry name" value="RESPONSE_REGULATORY"/>
    <property type="match status" value="1"/>
</dbReference>
<proteinExistence type="predicted"/>
<organism evidence="8 9">
    <name type="scientific">Azospirillum oleiclasticum</name>
    <dbReference type="NCBI Taxonomy" id="2735135"/>
    <lineage>
        <taxon>Bacteria</taxon>
        <taxon>Pseudomonadati</taxon>
        <taxon>Pseudomonadota</taxon>
        <taxon>Alphaproteobacteria</taxon>
        <taxon>Rhodospirillales</taxon>
        <taxon>Azospirillaceae</taxon>
        <taxon>Azospirillum</taxon>
    </lineage>
</organism>
<reference evidence="8 9" key="1">
    <citation type="submission" date="2020-05" db="EMBL/GenBank/DDBJ databases">
        <title>Azospirillum oleiclasticum sp. nov, a nitrogen-fixing and heavy crude oil-emulsifying bacterium isolated from the crude oil of Yumen Oilfield.</title>
        <authorList>
            <person name="Wu D."/>
            <person name="Cai M."/>
            <person name="Zhang X."/>
        </authorList>
    </citation>
    <scope>NUCLEOTIDE SEQUENCE [LARGE SCALE GENOMIC DNA]</scope>
    <source>
        <strain evidence="8 9">ROY-1-1-2</strain>
    </source>
</reference>
<protein>
    <recommendedName>
        <fullName evidence="2">histidine kinase</fullName>
        <ecNumber evidence="2">2.7.13.3</ecNumber>
    </recommendedName>
</protein>
<dbReference type="Pfam" id="PF02518">
    <property type="entry name" value="HATPase_c"/>
    <property type="match status" value="1"/>
</dbReference>
<name>A0ABX2THL0_9PROT</name>
<dbReference type="InterPro" id="IPR011006">
    <property type="entry name" value="CheY-like_superfamily"/>
</dbReference>
<dbReference type="InterPro" id="IPR001789">
    <property type="entry name" value="Sig_transdc_resp-reg_receiver"/>
</dbReference>
<dbReference type="Gene3D" id="3.40.50.2300">
    <property type="match status" value="1"/>
</dbReference>
<evidence type="ECO:0000259" key="6">
    <source>
        <dbReference type="PROSITE" id="PS50109"/>
    </source>
</evidence>
<dbReference type="SMART" id="SM00448">
    <property type="entry name" value="REC"/>
    <property type="match status" value="1"/>
</dbReference>
<dbReference type="InterPro" id="IPR004358">
    <property type="entry name" value="Sig_transdc_His_kin-like_C"/>
</dbReference>
<comment type="caution">
    <text evidence="8">The sequence shown here is derived from an EMBL/GenBank/DDBJ whole genome shotgun (WGS) entry which is preliminary data.</text>
</comment>
<dbReference type="SUPFAM" id="SSF52172">
    <property type="entry name" value="CheY-like"/>
    <property type="match status" value="1"/>
</dbReference>
<keyword evidence="3" id="KW-0808">Transferase</keyword>